<gene>
    <name evidence="1" type="ORF">BN488_01150</name>
</gene>
<reference evidence="1" key="1">
    <citation type="submission" date="2012-11" db="EMBL/GenBank/DDBJ databases">
        <title>Dependencies among metagenomic species, viruses, plasmids and units of genetic variation.</title>
        <authorList>
            <person name="Nielsen H.B."/>
            <person name="Almeida M."/>
            <person name="Juncker A.S."/>
            <person name="Rasmussen S."/>
            <person name="Li J."/>
            <person name="Sunagawa S."/>
            <person name="Plichta D."/>
            <person name="Gautier L."/>
            <person name="Le Chatelier E."/>
            <person name="Peletier E."/>
            <person name="Bonde I."/>
            <person name="Nielsen T."/>
            <person name="Manichanh C."/>
            <person name="Arumugam M."/>
            <person name="Batto J."/>
            <person name="Santos M.B.Q.D."/>
            <person name="Blom N."/>
            <person name="Borruel N."/>
            <person name="Burgdorf K.S."/>
            <person name="Boumezbeur F."/>
            <person name="Casellas F."/>
            <person name="Dore J."/>
            <person name="Guarner F."/>
            <person name="Hansen T."/>
            <person name="Hildebrand F."/>
            <person name="Kaas R.S."/>
            <person name="Kennedy S."/>
            <person name="Kristiansen K."/>
            <person name="Kultima J.R."/>
            <person name="Leonard P."/>
            <person name="Levenez F."/>
            <person name="Lund O."/>
            <person name="Moumen B."/>
            <person name="Le Paslier D."/>
            <person name="Pons N."/>
            <person name="Pedersen O."/>
            <person name="Prifti E."/>
            <person name="Qin J."/>
            <person name="Raes J."/>
            <person name="Tap J."/>
            <person name="Tims S."/>
            <person name="Ussery D.W."/>
            <person name="Yamada T."/>
            <person name="MetaHit consortium"/>
            <person name="Renault P."/>
            <person name="Sicheritz-Ponten T."/>
            <person name="Bork P."/>
            <person name="Wang J."/>
            <person name="Brunak S."/>
            <person name="Ehrlich S.D."/>
        </authorList>
    </citation>
    <scope>NUCLEOTIDE SEQUENCE [LARGE SCALE GENOMIC DNA]</scope>
</reference>
<organism evidence="1 2">
    <name type="scientific">Intestinibacter bartlettii CAG:1329</name>
    <dbReference type="NCBI Taxonomy" id="1263063"/>
    <lineage>
        <taxon>Bacteria</taxon>
        <taxon>Bacillati</taxon>
        <taxon>Bacillota</taxon>
        <taxon>Clostridia</taxon>
        <taxon>Peptostreptococcales</taxon>
        <taxon>Peptostreptococcaceae</taxon>
        <taxon>Intestinibacter</taxon>
    </lineage>
</organism>
<dbReference type="InterPro" id="IPR053725">
    <property type="entry name" value="CRISPR_Cas5_sf"/>
</dbReference>
<name>R5XN35_9FIRM</name>
<dbReference type="AlphaFoldDB" id="R5XN35"/>
<dbReference type="Gene3D" id="3.30.70.3120">
    <property type="match status" value="1"/>
</dbReference>
<dbReference type="InterPro" id="IPR010153">
    <property type="entry name" value="CRISPR-assoc_prot_Cas5a-typ"/>
</dbReference>
<dbReference type="NCBIfam" id="TIGR01874">
    <property type="entry name" value="cas_cas5a"/>
    <property type="match status" value="1"/>
</dbReference>
<comment type="caution">
    <text evidence="1">The sequence shown here is derived from an EMBL/GenBank/DDBJ whole genome shotgun (WGS) entry which is preliminary data.</text>
</comment>
<sequence length="231" mass="27222">MLKVTYKVPALFSLKKFNDSHLLARSYEYPMLTTIRGAILSSMIERKGKVYAEKMFRNIKNAQIFIQYPKEYMINQCKIKRMSNKGYEYNYSEDTIRDWEGKYTVGMREYVLTDKIVFYIDKSIDDIIELLVNIDRIGDSESLVILENIEEVDAMENILIEWNESLGSDMDVYELYDWETKLNKKGDKDNGMNFNDVYIYSSKKSPKYKKRLCYVKDKIAVGDFSGDMCQL</sequence>
<dbReference type="EMBL" id="CBBD010000035">
    <property type="protein sequence ID" value="CDA10111.1"/>
    <property type="molecule type" value="Genomic_DNA"/>
</dbReference>
<proteinExistence type="predicted"/>
<evidence type="ECO:0000313" key="1">
    <source>
        <dbReference type="EMBL" id="CDA10111.1"/>
    </source>
</evidence>
<dbReference type="RefSeq" id="WP_022071463.1">
    <property type="nucleotide sequence ID" value="NZ_HF999326.1"/>
</dbReference>
<accession>R5XN35</accession>
<dbReference type="Proteomes" id="UP000017980">
    <property type="component" value="Unassembled WGS sequence"/>
</dbReference>
<evidence type="ECO:0000313" key="2">
    <source>
        <dbReference type="Proteomes" id="UP000017980"/>
    </source>
</evidence>
<protein>
    <recommendedName>
        <fullName evidence="3">CRISPR-associated protein Cas5</fullName>
    </recommendedName>
</protein>
<evidence type="ECO:0008006" key="3">
    <source>
        <dbReference type="Google" id="ProtNLM"/>
    </source>
</evidence>